<evidence type="ECO:0000313" key="3">
    <source>
        <dbReference type="Proteomes" id="UP000054988"/>
    </source>
</evidence>
<organism evidence="2 3">
    <name type="scientific">Moniliophthora roreri</name>
    <name type="common">Frosty pod rot fungus</name>
    <name type="synonym">Monilia roreri</name>
    <dbReference type="NCBI Taxonomy" id="221103"/>
    <lineage>
        <taxon>Eukaryota</taxon>
        <taxon>Fungi</taxon>
        <taxon>Dikarya</taxon>
        <taxon>Basidiomycota</taxon>
        <taxon>Agaricomycotina</taxon>
        <taxon>Agaricomycetes</taxon>
        <taxon>Agaricomycetidae</taxon>
        <taxon>Agaricales</taxon>
        <taxon>Marasmiineae</taxon>
        <taxon>Marasmiaceae</taxon>
        <taxon>Moniliophthora</taxon>
    </lineage>
</organism>
<protein>
    <submittedName>
        <fullName evidence="2">Uncharacterized protein</fullName>
    </submittedName>
</protein>
<sequence length="421" mass="46389">MSQFYTYDNLHPTAPQLLYLLNNTTYRERIIQATRNVPLIDYLIGNYQFVQQQHQHFDSLMTATNLQLNRITINIAVSGFMIPGQLTVPMICAPTIFPPHPPPQLDNSTAPRRETSPTGGLEYPPRPPIKAFEDYEFVEDSRPTSAPPVPFNQPSPSPEPRPSPNPSPATRTSAPPEPVPEISDSESNLAPRSRTSPSPPEPNSTEPLPHPLVSLTQSPQTTIQRTPGPPETGLLQRILGTPPPGLFVQPPPNNLLPPENNADNETTKPENTPSSSPTNQVSMTDFLDAIGAINEVTIHRTVETTSAWFVTHSNLTISLAIAHNYDAVREFLLQGLPEVIRLLMALRMTMVIQPPSPTSPTSPTSTEEEEEPPVYTIVCITNDQEPITVTTEDGEERWFIPVRYVNGATVFKAGTSNVNRG</sequence>
<evidence type="ECO:0000256" key="1">
    <source>
        <dbReference type="SAM" id="MobiDB-lite"/>
    </source>
</evidence>
<accession>A0A0W0F2K2</accession>
<feature type="compositionally biased region" description="Pro residues" evidence="1">
    <location>
        <begin position="145"/>
        <end position="167"/>
    </location>
</feature>
<gene>
    <name evidence="2" type="ORF">WG66_16841</name>
</gene>
<feature type="region of interest" description="Disordered" evidence="1">
    <location>
        <begin position="99"/>
        <end position="280"/>
    </location>
</feature>
<dbReference type="EMBL" id="LATX01002379">
    <property type="protein sequence ID" value="KTB30554.1"/>
    <property type="molecule type" value="Genomic_DNA"/>
</dbReference>
<dbReference type="Proteomes" id="UP000054988">
    <property type="component" value="Unassembled WGS sequence"/>
</dbReference>
<proteinExistence type="predicted"/>
<dbReference type="AlphaFoldDB" id="A0A0W0F2K2"/>
<feature type="compositionally biased region" description="Pro residues" evidence="1">
    <location>
        <begin position="241"/>
        <end position="255"/>
    </location>
</feature>
<comment type="caution">
    <text evidence="2">The sequence shown here is derived from an EMBL/GenBank/DDBJ whole genome shotgun (WGS) entry which is preliminary data.</text>
</comment>
<evidence type="ECO:0000313" key="2">
    <source>
        <dbReference type="EMBL" id="KTB30554.1"/>
    </source>
</evidence>
<feature type="compositionally biased region" description="Polar residues" evidence="1">
    <location>
        <begin position="269"/>
        <end position="280"/>
    </location>
</feature>
<reference evidence="2 3" key="1">
    <citation type="submission" date="2015-12" db="EMBL/GenBank/DDBJ databases">
        <title>Draft genome sequence of Moniliophthora roreri, the causal agent of frosty pod rot of cacao.</title>
        <authorList>
            <person name="Aime M.C."/>
            <person name="Diaz-Valderrama J.R."/>
            <person name="Kijpornyongpan T."/>
            <person name="Phillips-Mora W."/>
        </authorList>
    </citation>
    <scope>NUCLEOTIDE SEQUENCE [LARGE SCALE GENOMIC DNA]</scope>
    <source>
        <strain evidence="2 3">MCA 2952</strain>
    </source>
</reference>
<feature type="compositionally biased region" description="Polar residues" evidence="1">
    <location>
        <begin position="214"/>
        <end position="225"/>
    </location>
</feature>
<name>A0A0W0F2K2_MONRR</name>